<name>A7J741_PBCVF</name>
<dbReference type="Proteomes" id="UP000204095">
    <property type="component" value="Segment"/>
</dbReference>
<evidence type="ECO:0000313" key="2">
    <source>
        <dbReference type="Proteomes" id="UP000204095"/>
    </source>
</evidence>
<dbReference type="RefSeq" id="YP_001425969.1">
    <property type="nucleotide sequence ID" value="NC_008603.1"/>
</dbReference>
<organismHost>
    <name type="scientific">Paramecium bursaria</name>
    <dbReference type="NCBI Taxonomy" id="74790"/>
</organismHost>
<gene>
    <name evidence="1" type="primary">n337R</name>
    <name evidence="1" type="ORF">FR483_n337R</name>
</gene>
<dbReference type="GeneID" id="5469882"/>
<accession>A7J741</accession>
<dbReference type="EMBL" id="DQ890022">
    <property type="protein sequence ID" value="ABT15622.1"/>
    <property type="molecule type" value="Genomic_DNA"/>
</dbReference>
<sequence length="124" mass="13576">MNNIARITSNFSGEENISSNHFFVFTIDDLHAESSFFRILGSISSHTFDIPCFVYISEIYRLTSRDVIFRSSGIIVGNSSVSPLLSSPTSSLGNFTRSTFAVAFGASAWGFSRLSTPNASDMLQ</sequence>
<protein>
    <submittedName>
        <fullName evidence="1">Uncharacterized protein n337R</fullName>
    </submittedName>
</protein>
<organism evidence="1 2">
    <name type="scientific">Paramecium bursaria Chlorella virus FR483</name>
    <name type="common">PBCV-FR483</name>
    <dbReference type="NCBI Taxonomy" id="399781"/>
    <lineage>
        <taxon>Viruses</taxon>
        <taxon>Varidnaviria</taxon>
        <taxon>Bamfordvirae</taxon>
        <taxon>Nucleocytoviricota</taxon>
        <taxon>Megaviricetes</taxon>
        <taxon>Algavirales</taxon>
        <taxon>Phycodnaviridae</taxon>
        <taxon>Chlorovirus</taxon>
        <taxon>Chlorovirus conductrix</taxon>
        <taxon>Paramecium bursaria Chlorella virus A1</taxon>
    </lineage>
</organism>
<reference evidence="1 2" key="1">
    <citation type="journal article" date="2007" name="Virology">
        <title>Sequence and annotation of the 314-kb MT325 and the 321-kb FR483 viruses that infect Chlorella Pbi.</title>
        <authorList>
            <person name="Fitzgerald L.A."/>
            <person name="Graves M.V."/>
            <person name="Li X."/>
            <person name="Feldblyum T."/>
            <person name="Hartigan J."/>
            <person name="Van Etten J.L."/>
        </authorList>
    </citation>
    <scope>NUCLEOTIDE SEQUENCE [LARGE SCALE GENOMIC DNA]</scope>
    <source>
        <strain evidence="1 2">FR483</strain>
    </source>
</reference>
<evidence type="ECO:0000313" key="1">
    <source>
        <dbReference type="EMBL" id="ABT15622.1"/>
    </source>
</evidence>
<dbReference type="KEGG" id="vg:5469882"/>
<proteinExistence type="predicted"/>